<sequence>MQEVYIGTKALHVSITIASLELIPLYGRYEFNVTSVRELSSSRFTWFYHS</sequence>
<accession>A0ABM8VX48</accession>
<dbReference type="Proteomes" id="UP000789901">
    <property type="component" value="Unassembled WGS sequence"/>
</dbReference>
<proteinExistence type="predicted"/>
<comment type="caution">
    <text evidence="1">The sequence shown here is derived from an EMBL/GenBank/DDBJ whole genome shotgun (WGS) entry which is preliminary data.</text>
</comment>
<evidence type="ECO:0000313" key="2">
    <source>
        <dbReference type="Proteomes" id="UP000789901"/>
    </source>
</evidence>
<organism evidence="1 2">
    <name type="scientific">Gigaspora margarita</name>
    <dbReference type="NCBI Taxonomy" id="4874"/>
    <lineage>
        <taxon>Eukaryota</taxon>
        <taxon>Fungi</taxon>
        <taxon>Fungi incertae sedis</taxon>
        <taxon>Mucoromycota</taxon>
        <taxon>Glomeromycotina</taxon>
        <taxon>Glomeromycetes</taxon>
        <taxon>Diversisporales</taxon>
        <taxon>Gigasporaceae</taxon>
        <taxon>Gigaspora</taxon>
    </lineage>
</organism>
<protein>
    <submittedName>
        <fullName evidence="1">32964_t:CDS:1</fullName>
    </submittedName>
</protein>
<evidence type="ECO:0000313" key="1">
    <source>
        <dbReference type="EMBL" id="CAG8468516.1"/>
    </source>
</evidence>
<reference evidence="1 2" key="1">
    <citation type="submission" date="2021-06" db="EMBL/GenBank/DDBJ databases">
        <authorList>
            <person name="Kallberg Y."/>
            <person name="Tangrot J."/>
            <person name="Rosling A."/>
        </authorList>
    </citation>
    <scope>NUCLEOTIDE SEQUENCE [LARGE SCALE GENOMIC DNA]</scope>
    <source>
        <strain evidence="1 2">120-4 pot B 10/14</strain>
    </source>
</reference>
<keyword evidence="2" id="KW-1185">Reference proteome</keyword>
<name>A0ABM8VX48_GIGMA</name>
<gene>
    <name evidence="1" type="ORF">GMARGA_LOCUS660</name>
</gene>
<dbReference type="EMBL" id="CAJVQB010000118">
    <property type="protein sequence ID" value="CAG8468516.1"/>
    <property type="molecule type" value="Genomic_DNA"/>
</dbReference>